<evidence type="ECO:0000256" key="1">
    <source>
        <dbReference type="ARBA" id="ARBA00001933"/>
    </source>
</evidence>
<dbReference type="PANTHER" id="PTHR45688:SF3">
    <property type="entry name" value="ALANINE--GLYOXYLATE AMINOTRANSFERASE 2, MITOCHONDRIAL"/>
    <property type="match status" value="1"/>
</dbReference>
<evidence type="ECO:0000256" key="4">
    <source>
        <dbReference type="ARBA" id="ARBA00013049"/>
    </source>
</evidence>
<dbReference type="EC" id="2.6.1.44" evidence="4"/>
<dbReference type="GeneID" id="24307882"/>
<dbReference type="Proteomes" id="UP000067448">
    <property type="component" value="Unassembled WGS sequence"/>
</dbReference>
<dbReference type="InterPro" id="IPR015421">
    <property type="entry name" value="PyrdxlP-dep_Trfase_major"/>
</dbReference>
<dbReference type="GO" id="GO:0008453">
    <property type="term" value="F:alanine-glyoxylate transaminase activity"/>
    <property type="evidence" value="ECO:0007669"/>
    <property type="project" value="UniProtKB-EC"/>
</dbReference>
<dbReference type="PIRSF" id="PIRSF000521">
    <property type="entry name" value="Transaminase_4ab_Lys_Orn"/>
    <property type="match status" value="1"/>
</dbReference>
<accession>A0A100JQH6</accession>
<organism evidence="9 10">
    <name type="scientific">Streptomyces scabiei</name>
    <dbReference type="NCBI Taxonomy" id="1930"/>
    <lineage>
        <taxon>Bacteria</taxon>
        <taxon>Bacillati</taxon>
        <taxon>Actinomycetota</taxon>
        <taxon>Actinomycetes</taxon>
        <taxon>Kitasatosporales</taxon>
        <taxon>Streptomycetaceae</taxon>
        <taxon>Streptomyces</taxon>
    </lineage>
</organism>
<evidence type="ECO:0000313" key="9">
    <source>
        <dbReference type="EMBL" id="GAQ63824.1"/>
    </source>
</evidence>
<keyword evidence="7 8" id="KW-0663">Pyridoxal phosphate</keyword>
<evidence type="ECO:0000256" key="8">
    <source>
        <dbReference type="RuleBase" id="RU003560"/>
    </source>
</evidence>
<reference evidence="9 10" key="2">
    <citation type="journal article" date="2016" name="Genome Announc.">
        <title>Draft Genome Sequences of Streptomyces scabiei S58, Streptomyces turgidiscabies T45, and Streptomyces acidiscabies a10, the Pathogens of Potato Common Scab, Isolated in Japan.</title>
        <authorList>
            <person name="Tomihama T."/>
            <person name="Nishi Y."/>
            <person name="Sakai M."/>
            <person name="Ikenaga M."/>
            <person name="Okubo T."/>
            <person name="Ikeda S."/>
        </authorList>
    </citation>
    <scope>NUCLEOTIDE SEQUENCE [LARGE SCALE GENOMIC DNA]</scope>
    <source>
        <strain evidence="9 10">S58</strain>
    </source>
</reference>
<dbReference type="CDD" id="cd00610">
    <property type="entry name" value="OAT_like"/>
    <property type="match status" value="1"/>
</dbReference>
<dbReference type="Pfam" id="PF00202">
    <property type="entry name" value="Aminotran_3"/>
    <property type="match status" value="1"/>
</dbReference>
<dbReference type="OMA" id="FWGWQAH"/>
<dbReference type="AlphaFoldDB" id="A0A100JQH6"/>
<dbReference type="PANTHER" id="PTHR45688">
    <property type="match status" value="1"/>
</dbReference>
<evidence type="ECO:0000313" key="10">
    <source>
        <dbReference type="Proteomes" id="UP000067448"/>
    </source>
</evidence>
<dbReference type="Gene3D" id="3.90.1150.10">
    <property type="entry name" value="Aspartate Aminotransferase, domain 1"/>
    <property type="match status" value="1"/>
</dbReference>
<proteinExistence type="inferred from homology"/>
<reference evidence="10" key="3">
    <citation type="submission" date="2016-02" db="EMBL/GenBank/DDBJ databases">
        <title>Draft genome of pathogenic Streptomyces sp. in Japan.</title>
        <authorList>
            <person name="Tomihama T."/>
            <person name="Ikenaga M."/>
            <person name="Sakai M."/>
            <person name="Okubo T."/>
            <person name="Ikeda S."/>
        </authorList>
    </citation>
    <scope>NUCLEOTIDE SEQUENCE [LARGE SCALE GENOMIC DNA]</scope>
    <source>
        <strain evidence="10">S58</strain>
    </source>
</reference>
<comment type="cofactor">
    <cofactor evidence="1">
        <name>pyridoxal 5'-phosphate</name>
        <dbReference type="ChEBI" id="CHEBI:597326"/>
    </cofactor>
</comment>
<gene>
    <name evidence="9" type="primary">argD_3</name>
    <name evidence="9" type="ORF">SsS58_04210</name>
</gene>
<evidence type="ECO:0000256" key="6">
    <source>
        <dbReference type="ARBA" id="ARBA00022679"/>
    </source>
</evidence>
<comment type="similarity">
    <text evidence="2 8">Belongs to the class-III pyridoxal-phosphate-dependent aminotransferase family.</text>
</comment>
<dbReference type="SUPFAM" id="SSF53383">
    <property type="entry name" value="PLP-dependent transferases"/>
    <property type="match status" value="1"/>
</dbReference>
<dbReference type="OrthoDB" id="4510254at2"/>
<evidence type="ECO:0000256" key="7">
    <source>
        <dbReference type="ARBA" id="ARBA00022898"/>
    </source>
</evidence>
<dbReference type="FunFam" id="3.40.640.10:FF:000004">
    <property type="entry name" value="Acetylornithine aminotransferase"/>
    <property type="match status" value="1"/>
</dbReference>
<keyword evidence="6 9" id="KW-0808">Transferase</keyword>
<dbReference type="EMBL" id="BCMM01000019">
    <property type="protein sequence ID" value="GAQ63824.1"/>
    <property type="molecule type" value="Genomic_DNA"/>
</dbReference>
<comment type="subunit">
    <text evidence="3">Homotetramer.</text>
</comment>
<evidence type="ECO:0000256" key="5">
    <source>
        <dbReference type="ARBA" id="ARBA00022576"/>
    </source>
</evidence>
<protein>
    <recommendedName>
        <fullName evidence="4">alanine--glyoxylate transaminase</fullName>
        <ecNumber evidence="4">2.6.1.44</ecNumber>
    </recommendedName>
</protein>
<keyword evidence="5 9" id="KW-0032">Aminotransferase</keyword>
<dbReference type="InterPro" id="IPR015424">
    <property type="entry name" value="PyrdxlP-dep_Trfase"/>
</dbReference>
<name>A0A100JQH6_STRSC</name>
<evidence type="ECO:0000256" key="3">
    <source>
        <dbReference type="ARBA" id="ARBA00011881"/>
    </source>
</evidence>
<dbReference type="InterPro" id="IPR005814">
    <property type="entry name" value="Aminotrans_3"/>
</dbReference>
<dbReference type="Gene3D" id="3.40.640.10">
    <property type="entry name" value="Type I PLP-dependent aspartate aminotransferase-like (Major domain)"/>
    <property type="match status" value="1"/>
</dbReference>
<evidence type="ECO:0000256" key="2">
    <source>
        <dbReference type="ARBA" id="ARBA00008954"/>
    </source>
</evidence>
<reference evidence="10" key="1">
    <citation type="submission" date="2015-11" db="EMBL/GenBank/DDBJ databases">
        <authorList>
            <consortium name="Cross-ministerial Strategic Innovation Promotion Program (SIP) consortium"/>
            <person name="Tomihama T."/>
            <person name="Ikenaga M."/>
            <person name="Sakai M."/>
            <person name="Okubo T."/>
            <person name="Ikeda S."/>
        </authorList>
    </citation>
    <scope>NUCLEOTIDE SEQUENCE [LARGE SCALE GENOMIC DNA]</scope>
    <source>
        <strain evidence="10">S58</strain>
    </source>
</reference>
<comment type="caution">
    <text evidence="9">The sequence shown here is derived from an EMBL/GenBank/DDBJ whole genome shotgun (WGS) entry which is preliminary data.</text>
</comment>
<dbReference type="RefSeq" id="WP_012999656.1">
    <property type="nucleotide sequence ID" value="NZ_BCMM01000019.1"/>
</dbReference>
<dbReference type="InterPro" id="IPR015422">
    <property type="entry name" value="PyrdxlP-dep_Trfase_small"/>
</dbReference>
<dbReference type="GO" id="GO:0030170">
    <property type="term" value="F:pyridoxal phosphate binding"/>
    <property type="evidence" value="ECO:0007669"/>
    <property type="project" value="InterPro"/>
</dbReference>
<sequence>MTDELLGRHKAVLPDWLALYYADPLEITHGEGRHVWDAAGTRYLDFFGGILTTMTAHALPEVTKAVSEQAGRIIHSSTLYLNRPMVELAERIAQMSGIPDARVFFTTSGTEANDTALMLATTHRRSNQILAMRNSYHGRSFSAVGITGNKGWSPTSLSPLQTLYVHGGVRTRGPYADLSDADFITACVADLEDLLGHGRPPAALIAEPVQGVGGFTSPPDGLYAAFREVLQRHGVLWIADEVQTGWGRTGDNFWGWQAHGQNGPPDILTFAKGIGNGMSIGGVVARSEVMNCLDSNSISTFGGTQITMAAGLANLNYLIEHDLQGNARRVGGLLIERLRAITAQIPEVKEVRGRGLMIGIELVKPGTDEANPEAASAVLEAARREGLLIGKGGGHNTSALRIAPPLSLTVAEAEEGAEALERALRSIR</sequence>